<evidence type="ECO:0000256" key="1">
    <source>
        <dbReference type="ARBA" id="ARBA00004418"/>
    </source>
</evidence>
<dbReference type="EMBL" id="AP018827">
    <property type="protein sequence ID" value="BBF79566.1"/>
    <property type="molecule type" value="Genomic_DNA"/>
</dbReference>
<dbReference type="OrthoDB" id="7171936at2"/>
<dbReference type="GO" id="GO:0044780">
    <property type="term" value="P:bacterial-type flagellum assembly"/>
    <property type="evidence" value="ECO:0007669"/>
    <property type="project" value="InterPro"/>
</dbReference>
<protein>
    <submittedName>
        <fullName evidence="6">Flagellar basal-body P-ring formation protein FlgA</fullName>
    </submittedName>
</protein>
<dbReference type="AlphaFoldDB" id="A0A3G9FYZ5"/>
<evidence type="ECO:0000256" key="2">
    <source>
        <dbReference type="ARBA" id="ARBA00022729"/>
    </source>
</evidence>
<dbReference type="GO" id="GO:0042597">
    <property type="term" value="C:periplasmic space"/>
    <property type="evidence" value="ECO:0007669"/>
    <property type="project" value="UniProtKB-SubCell"/>
</dbReference>
<dbReference type="CDD" id="cd11614">
    <property type="entry name" value="SAF_CpaB_FlgA_like"/>
    <property type="match status" value="1"/>
</dbReference>
<feature type="domain" description="SAF" evidence="5">
    <location>
        <begin position="119"/>
        <end position="181"/>
    </location>
</feature>
<dbReference type="RefSeq" id="WP_126419564.1">
    <property type="nucleotide sequence ID" value="NZ_AP018827.1"/>
</dbReference>
<dbReference type="SMART" id="SM00858">
    <property type="entry name" value="SAF"/>
    <property type="match status" value="1"/>
</dbReference>
<comment type="subcellular location">
    <subcellularLocation>
        <location evidence="1">Periplasm</location>
    </subcellularLocation>
</comment>
<dbReference type="PANTHER" id="PTHR36307:SF1">
    <property type="entry name" value="FLAGELLA BASAL BODY P-RING FORMATION PROTEIN FLGA"/>
    <property type="match status" value="1"/>
</dbReference>
<keyword evidence="6" id="KW-0969">Cilium</keyword>
<proteinExistence type="predicted"/>
<reference evidence="7" key="1">
    <citation type="journal article" date="2017" name="Biotechnol. Biofuels">
        <title>Evaluation of environmental bacterial communities as a factor affecting the growth of duckweed Lemna minor.</title>
        <authorList>
            <person name="Ishizawa H."/>
            <person name="Kuroda M."/>
            <person name="Morikawa M."/>
            <person name="Ike M."/>
        </authorList>
    </citation>
    <scope>NUCLEOTIDE SEQUENCE [LARGE SCALE GENOMIC DNA]</scope>
    <source>
        <strain evidence="7">M6</strain>
    </source>
</reference>
<dbReference type="Gene3D" id="2.30.30.760">
    <property type="match status" value="1"/>
</dbReference>
<dbReference type="Pfam" id="PF13144">
    <property type="entry name" value="ChapFlgA"/>
    <property type="match status" value="1"/>
</dbReference>
<dbReference type="Proteomes" id="UP000278756">
    <property type="component" value="Chromosome 1"/>
</dbReference>
<evidence type="ECO:0000313" key="7">
    <source>
        <dbReference type="Proteomes" id="UP000278756"/>
    </source>
</evidence>
<reference evidence="7" key="2">
    <citation type="journal article" date="2017" name="Plant Physiol. Biochem.">
        <title>Differential oxidative and antioxidative response of duckweed Lemna minor toward plant growth promoting/inhibiting bacteria.</title>
        <authorList>
            <person name="Ishizawa H."/>
            <person name="Kuroda M."/>
            <person name="Morikawa M."/>
            <person name="Ike M."/>
        </authorList>
    </citation>
    <scope>NUCLEOTIDE SEQUENCE [LARGE SCALE GENOMIC DNA]</scope>
    <source>
        <strain evidence="7">M6</strain>
    </source>
</reference>
<keyword evidence="6" id="KW-0282">Flagellum</keyword>
<sequence>MHRSVYMLMLTGAVALSLIGMTAAPVQAQTSLVLKAQVTDGDGRITLGDLFDNAGAASDVVVGTRVGPSAVLDAGQVQARARQAGQSWPNPQGLRRIIVSAGADGTTSTQARAEAGRTKDVLVFTRTLSAGEVVAAADIAWQPVQAHLAGGSLISDPETAIGKTVRVPVREGGVVRPGDLTAPMVIRRAEMVKVTFEMNGVSLSMTGPAQKDGAIGDLIMVQNPASKKLIEAVVTGPGSAAVGETAQSLRNRALYSSR</sequence>
<dbReference type="Gene3D" id="3.90.1210.10">
    <property type="entry name" value="Antifreeze-like/N-acetylneuraminic acid synthase C-terminal domain"/>
    <property type="match status" value="1"/>
</dbReference>
<keyword evidence="6" id="KW-0966">Cell projection</keyword>
<dbReference type="InterPro" id="IPR017585">
    <property type="entry name" value="SAF_FlgA"/>
</dbReference>
<dbReference type="InterPro" id="IPR039246">
    <property type="entry name" value="Flagellar_FlgA"/>
</dbReference>
<accession>A0A3G9FYZ5</accession>
<feature type="signal peptide" evidence="4">
    <location>
        <begin position="1"/>
        <end position="28"/>
    </location>
</feature>
<evidence type="ECO:0000259" key="5">
    <source>
        <dbReference type="SMART" id="SM00858"/>
    </source>
</evidence>
<evidence type="ECO:0000256" key="4">
    <source>
        <dbReference type="SAM" id="SignalP"/>
    </source>
</evidence>
<keyword evidence="2 4" id="KW-0732">Signal</keyword>
<dbReference type="InterPro" id="IPR013974">
    <property type="entry name" value="SAF"/>
</dbReference>
<gene>
    <name evidence="6" type="ORF">EM6_0134</name>
</gene>
<name>A0A3G9FYZ5_9CAUL</name>
<keyword evidence="3" id="KW-0574">Periplasm</keyword>
<evidence type="ECO:0000256" key="3">
    <source>
        <dbReference type="ARBA" id="ARBA00022764"/>
    </source>
</evidence>
<dbReference type="PANTHER" id="PTHR36307">
    <property type="entry name" value="FLAGELLA BASAL BODY P-RING FORMATION PROTEIN FLGA"/>
    <property type="match status" value="1"/>
</dbReference>
<feature type="chain" id="PRO_5018255842" evidence="4">
    <location>
        <begin position="29"/>
        <end position="258"/>
    </location>
</feature>
<organism evidence="6 7">
    <name type="scientific">Asticcacaulis excentricus</name>
    <dbReference type="NCBI Taxonomy" id="78587"/>
    <lineage>
        <taxon>Bacteria</taxon>
        <taxon>Pseudomonadati</taxon>
        <taxon>Pseudomonadota</taxon>
        <taxon>Alphaproteobacteria</taxon>
        <taxon>Caulobacterales</taxon>
        <taxon>Caulobacteraceae</taxon>
        <taxon>Asticcacaulis</taxon>
    </lineage>
</organism>
<dbReference type="NCBIfam" id="TIGR03170">
    <property type="entry name" value="flgA_cterm"/>
    <property type="match status" value="1"/>
</dbReference>
<evidence type="ECO:0000313" key="6">
    <source>
        <dbReference type="EMBL" id="BBF79566.1"/>
    </source>
</evidence>